<dbReference type="InterPro" id="IPR049945">
    <property type="entry name" value="AAA_22"/>
</dbReference>
<dbReference type="Gene3D" id="3.40.50.300">
    <property type="entry name" value="P-loop containing nucleotide triphosphate hydrolases"/>
    <property type="match status" value="1"/>
</dbReference>
<dbReference type="Gene3D" id="1.10.8.60">
    <property type="match status" value="1"/>
</dbReference>
<feature type="domain" description="ORC1/DEAH AAA+ ATPase" evidence="5">
    <location>
        <begin position="19"/>
        <end position="134"/>
    </location>
</feature>
<dbReference type="Proteomes" id="UP000823736">
    <property type="component" value="Unassembled WGS sequence"/>
</dbReference>
<comment type="similarity">
    <text evidence="1">Belongs to the CDC6/cdc18 family.</text>
</comment>
<feature type="domain" description="Cdc6 AAA+ ATPase-type lid" evidence="6">
    <location>
        <begin position="164"/>
        <end position="225"/>
    </location>
</feature>
<evidence type="ECO:0000259" key="5">
    <source>
        <dbReference type="Pfam" id="PF13401"/>
    </source>
</evidence>
<dbReference type="EMBL" id="JAGGLC010000003">
    <property type="protein sequence ID" value="MBP1987220.1"/>
    <property type="molecule type" value="Genomic_DNA"/>
</dbReference>
<organism evidence="7 8">
    <name type="scientific">Halolamina salifodinae</name>
    <dbReference type="NCBI Taxonomy" id="1202767"/>
    <lineage>
        <taxon>Archaea</taxon>
        <taxon>Methanobacteriati</taxon>
        <taxon>Methanobacteriota</taxon>
        <taxon>Stenosarchaea group</taxon>
        <taxon>Halobacteria</taxon>
        <taxon>Halobacteriales</taxon>
        <taxon>Haloferacaceae</taxon>
    </lineage>
</organism>
<evidence type="ECO:0000256" key="2">
    <source>
        <dbReference type="ARBA" id="ARBA00022705"/>
    </source>
</evidence>
<proteinExistence type="inferred from homology"/>
<reference evidence="7" key="1">
    <citation type="submission" date="2021-03" db="EMBL/GenBank/DDBJ databases">
        <title>Genomic Encyclopedia of Type Strains, Phase IV (KMG-IV): sequencing the most valuable type-strain genomes for metagenomic binning, comparative biology and taxonomic classification.</title>
        <authorList>
            <person name="Goeker M."/>
        </authorList>
    </citation>
    <scope>NUCLEOTIDE SEQUENCE</scope>
    <source>
        <strain evidence="7">DSM 26232</strain>
    </source>
</reference>
<keyword evidence="4" id="KW-0067">ATP-binding</keyword>
<dbReference type="GO" id="GO:0006260">
    <property type="term" value="P:DNA replication"/>
    <property type="evidence" value="ECO:0007669"/>
    <property type="project" value="UniProtKB-KW"/>
</dbReference>
<dbReference type="InterPro" id="IPR027417">
    <property type="entry name" value="P-loop_NTPase"/>
</dbReference>
<comment type="caution">
    <text evidence="7">The sequence shown here is derived from an EMBL/GenBank/DDBJ whole genome shotgun (WGS) entry which is preliminary data.</text>
</comment>
<evidence type="ECO:0000256" key="3">
    <source>
        <dbReference type="ARBA" id="ARBA00022741"/>
    </source>
</evidence>
<keyword evidence="2" id="KW-0235">DNA replication</keyword>
<gene>
    <name evidence="7" type="ORF">J2753_001718</name>
</gene>
<dbReference type="GO" id="GO:0016887">
    <property type="term" value="F:ATP hydrolysis activity"/>
    <property type="evidence" value="ECO:0007669"/>
    <property type="project" value="InterPro"/>
</dbReference>
<protein>
    <submittedName>
        <fullName evidence="7">Cdc6-like AAA superfamily ATPase</fullName>
    </submittedName>
</protein>
<evidence type="ECO:0000256" key="4">
    <source>
        <dbReference type="ARBA" id="ARBA00022840"/>
    </source>
</evidence>
<keyword evidence="8" id="KW-1185">Reference proteome</keyword>
<dbReference type="OrthoDB" id="270161at2157"/>
<dbReference type="PANTHER" id="PTHR10763:SF22">
    <property type="entry name" value="ORC1-TYPE DNA REPLICATION PROTEIN"/>
    <property type="match status" value="1"/>
</dbReference>
<dbReference type="SUPFAM" id="SSF52540">
    <property type="entry name" value="P-loop containing nucleoside triphosphate hydrolases"/>
    <property type="match status" value="1"/>
</dbReference>
<sequence>MQLDDLSGVLEPATGGEPAQSCWVIGPSGSGKTSTSRFLLEELHVDFGVPWVRVECVGASRWELLRDIAAEHPKVAQHNGMGTAQLLTKLDDADSDPFLIVLDEFDGLEVPEVLIDLDRIDNVSMICIGHDEAEAIASVPNSVDDLRNGPTVRFEPYTTKAMVKILQARADTGLQPGVVDDDQLERIADEVAGSARYGVQSLRSAVELGEERGHTSVTDEDVADSFEHAKARIREQLLASLSRQYHVVYRVIREAGEDGIRPADLLERYREQSDDPRGRQAVMKYRKKLKRYGLIDCEGDGSSRWHRWWAVDDTLKAPLREPVL</sequence>
<dbReference type="Pfam" id="PF13401">
    <property type="entry name" value="AAA_22"/>
    <property type="match status" value="1"/>
</dbReference>
<evidence type="ECO:0000313" key="7">
    <source>
        <dbReference type="EMBL" id="MBP1987220.1"/>
    </source>
</evidence>
<dbReference type="AlphaFoldDB" id="A0A8T4GXQ7"/>
<accession>A0A8T4GXQ7</accession>
<dbReference type="InterPro" id="IPR050311">
    <property type="entry name" value="ORC1/CDC6"/>
</dbReference>
<name>A0A8T4GXQ7_9EURY</name>
<evidence type="ECO:0000313" key="8">
    <source>
        <dbReference type="Proteomes" id="UP000823736"/>
    </source>
</evidence>
<keyword evidence="3" id="KW-0547">Nucleotide-binding</keyword>
<evidence type="ECO:0000259" key="6">
    <source>
        <dbReference type="Pfam" id="PF22703"/>
    </source>
</evidence>
<dbReference type="Pfam" id="PF22703">
    <property type="entry name" value="Cdc6_lid"/>
    <property type="match status" value="1"/>
</dbReference>
<dbReference type="PANTHER" id="PTHR10763">
    <property type="entry name" value="CELL DIVISION CONTROL PROTEIN 6-RELATED"/>
    <property type="match status" value="1"/>
</dbReference>
<dbReference type="InterPro" id="IPR055237">
    <property type="entry name" value="Cdc6_lid"/>
</dbReference>
<dbReference type="GO" id="GO:0005524">
    <property type="term" value="F:ATP binding"/>
    <property type="evidence" value="ECO:0007669"/>
    <property type="project" value="UniProtKB-KW"/>
</dbReference>
<evidence type="ECO:0000256" key="1">
    <source>
        <dbReference type="ARBA" id="ARBA00006184"/>
    </source>
</evidence>